<dbReference type="AlphaFoldDB" id="A0A8R1XVG3"/>
<reference evidence="2" key="2">
    <citation type="submission" date="2022-06" db="UniProtKB">
        <authorList>
            <consortium name="EnsemblMetazoa"/>
        </authorList>
    </citation>
    <scope>IDENTIFICATION</scope>
</reference>
<evidence type="ECO:0000256" key="1">
    <source>
        <dbReference type="SAM" id="MobiDB-lite"/>
    </source>
</evidence>
<dbReference type="Proteomes" id="UP000024404">
    <property type="component" value="Unassembled WGS sequence"/>
</dbReference>
<keyword evidence="3" id="KW-1185">Reference proteome</keyword>
<dbReference type="EMBL" id="CMVM020000117">
    <property type="status" value="NOT_ANNOTATED_CDS"/>
    <property type="molecule type" value="Genomic_DNA"/>
</dbReference>
<reference evidence="3" key="1">
    <citation type="submission" date="2013-10" db="EMBL/GenBank/DDBJ databases">
        <title>Genome sequencing of Onchocerca volvulus.</title>
        <authorList>
            <person name="Cotton J."/>
            <person name="Tsai J."/>
            <person name="Stanley E."/>
            <person name="Tracey A."/>
            <person name="Holroyd N."/>
            <person name="Lustigman S."/>
            <person name="Berriman M."/>
        </authorList>
    </citation>
    <scope>NUCLEOTIDE SEQUENCE</scope>
</reference>
<evidence type="ECO:0000313" key="2">
    <source>
        <dbReference type="EnsemblMetazoa" id="OVOC3549.1"/>
    </source>
</evidence>
<organism evidence="2 3">
    <name type="scientific">Onchocerca volvulus</name>
    <dbReference type="NCBI Taxonomy" id="6282"/>
    <lineage>
        <taxon>Eukaryota</taxon>
        <taxon>Metazoa</taxon>
        <taxon>Ecdysozoa</taxon>
        <taxon>Nematoda</taxon>
        <taxon>Chromadorea</taxon>
        <taxon>Rhabditida</taxon>
        <taxon>Spirurina</taxon>
        <taxon>Spiruromorpha</taxon>
        <taxon>Filarioidea</taxon>
        <taxon>Onchocercidae</taxon>
        <taxon>Onchocerca</taxon>
    </lineage>
</organism>
<feature type="region of interest" description="Disordered" evidence="1">
    <location>
        <begin position="53"/>
        <end position="74"/>
    </location>
</feature>
<proteinExistence type="predicted"/>
<evidence type="ECO:0000313" key="3">
    <source>
        <dbReference type="Proteomes" id="UP000024404"/>
    </source>
</evidence>
<name>A0A8R1XVG3_ONCVO</name>
<dbReference type="EnsemblMetazoa" id="OVOC3549.1">
    <property type="protein sequence ID" value="OVOC3549.1"/>
    <property type="gene ID" value="WBGene00240358"/>
</dbReference>
<protein>
    <submittedName>
        <fullName evidence="2">Uncharacterized protein</fullName>
    </submittedName>
</protein>
<accession>A0A8R1XVG3</accession>
<sequence>MKKIWQSGPVDRIGIRISSFRKRRDYLFCVLSACHGNCLLNGCCFRLKREDLRKEAKQQPPSPTTPECFDRRQA</sequence>